<sequence length="645" mass="74249">MSWAVKLCETYDNCLDKVGIADNNHRILLPIGYTTVSAHIECTLFHDGSIQAELIQKADAKTMIPSTIDSSCRSGKDANKVPHPLFDKLYFMAKNLAQYSDEKKLYDSHAIYMQQLQAWIQSAQGKPGTLLLETLYTYLDKGTLLHDLVEQGILIVDENGRLSKKRMIDTDSIDIFNLVTEQSSAVLRFIVEDEDEHFHKLWMEADLIKSFSAYYEPMIEKKGLCYISGENTSLSTKHPNKIRNVADKAKLISSNDTTNFTYLGLLTDSAQCAGIGYEASQKIHNALKWLIERQGKLYGSGELAIVAWGLRKVELINPLDNIFDFDDGNEIKIDIQEDYAFALNKALSGYYTKRFQDPDEDVVIMALDSATTGRLSISYYSELKGSAFLQRIGKWYASCAWQNVIRFEKHMDAKGKEIYQRIRYTGTPSIKSIIHCAYGNSVKKEIEKATTKELLSCIMDGRKLPYALVDHICQRLYKPYTMSSGEYDADLHIGCAVIRKYLNDIASEKEAWIMGLDKQKKDISYLWGRLLAYAQEVEKEALETMGVRDRETNAERYMRRFQLRPLETWEQLYLRLQPYQVRLRKNKNYRFKVLNKEMNELANTLLNEEKYQLDGALDKCFILSYCAQLDELRYKTNKQEESEDK</sequence>
<reference evidence="1 2" key="1">
    <citation type="submission" date="2019-03" db="EMBL/GenBank/DDBJ databases">
        <title>Genomic Encyclopedia of Type Strains, Phase IV (KMG-IV): sequencing the most valuable type-strain genomes for metagenomic binning, comparative biology and taxonomic classification.</title>
        <authorList>
            <person name="Goeker M."/>
        </authorList>
    </citation>
    <scope>NUCLEOTIDE SEQUENCE [LARGE SCALE GENOMIC DNA]</scope>
    <source>
        <strain evidence="1 2">DSM 29481</strain>
    </source>
</reference>
<gene>
    <name evidence="1" type="ORF">EDD61_10281</name>
</gene>
<keyword evidence="2" id="KW-1185">Reference proteome</keyword>
<dbReference type="RefSeq" id="WP_132223604.1">
    <property type="nucleotide sequence ID" value="NZ_JANKBG010000002.1"/>
</dbReference>
<comment type="caution">
    <text evidence="1">The sequence shown here is derived from an EMBL/GenBank/DDBJ whole genome shotgun (WGS) entry which is preliminary data.</text>
</comment>
<evidence type="ECO:0000313" key="2">
    <source>
        <dbReference type="Proteomes" id="UP000295773"/>
    </source>
</evidence>
<accession>A0A4R3TL18</accession>
<organism evidence="1 2">
    <name type="scientific">Longicatena caecimuris</name>
    <dbReference type="NCBI Taxonomy" id="1796635"/>
    <lineage>
        <taxon>Bacteria</taxon>
        <taxon>Bacillati</taxon>
        <taxon>Bacillota</taxon>
        <taxon>Erysipelotrichia</taxon>
        <taxon>Erysipelotrichales</taxon>
        <taxon>Erysipelotrichaceae</taxon>
        <taxon>Longicatena</taxon>
    </lineage>
</organism>
<proteinExistence type="predicted"/>
<evidence type="ECO:0000313" key="1">
    <source>
        <dbReference type="EMBL" id="TCU63078.1"/>
    </source>
</evidence>
<dbReference type="EMBL" id="SMBP01000002">
    <property type="protein sequence ID" value="TCU63078.1"/>
    <property type="molecule type" value="Genomic_DNA"/>
</dbReference>
<dbReference type="AlphaFoldDB" id="A0A4R3TL18"/>
<name>A0A4R3TL18_9FIRM</name>
<dbReference type="InterPro" id="IPR010144">
    <property type="entry name" value="CRISPR-assoc_prot_Csd1-typ"/>
</dbReference>
<dbReference type="Pfam" id="PF09709">
    <property type="entry name" value="Cas_Csd1"/>
    <property type="match status" value="1"/>
</dbReference>
<protein>
    <submittedName>
        <fullName evidence="1">CRISPR-associated protein Csd1</fullName>
    </submittedName>
</protein>
<dbReference type="NCBIfam" id="TIGR01863">
    <property type="entry name" value="cas_Csd1"/>
    <property type="match status" value="1"/>
</dbReference>
<dbReference type="Proteomes" id="UP000295773">
    <property type="component" value="Unassembled WGS sequence"/>
</dbReference>